<evidence type="ECO:0000313" key="8">
    <source>
        <dbReference type="EMBL" id="AGJ76538.1"/>
    </source>
</evidence>
<evidence type="ECO:0000313" key="3">
    <source>
        <dbReference type="EMBL" id="AFA56371.1"/>
    </source>
</evidence>
<evidence type="ECO:0000256" key="1">
    <source>
        <dbReference type="SAM" id="MobiDB-lite"/>
    </source>
</evidence>
<reference evidence="3" key="1">
    <citation type="submission" date="2012-01" db="EMBL/GenBank/DDBJ databases">
        <title>A systematic evolution model of group IE introns proposed in the wake of the discovery of a group I intron in Botryosphaeria dothidea.</title>
        <authorList>
            <person name="Xu C."/>
            <person name="Wang C."/>
            <person name="Sun X."/>
            <person name="Zhang R."/>
            <person name="Sun G."/>
        </authorList>
    </citation>
    <scope>NUCLEOTIDE SEQUENCE</scope>
    <source>
        <strain evidence="3">PG-LW-3-1</strain>
        <strain evidence="4">SL-QL-5'-2</strain>
        <strain evidence="5">TS-4</strain>
        <strain evidence="7">YS-JY-1</strain>
        <strain evidence="6">YS-QB-3-2</strain>
    </source>
</reference>
<dbReference type="InterPro" id="IPR044925">
    <property type="entry name" value="His-Me_finger_sf"/>
</dbReference>
<dbReference type="EMBL" id="JQ364742">
    <property type="protein sequence ID" value="AFA56373.1"/>
    <property type="molecule type" value="Genomic_DNA"/>
</dbReference>
<dbReference type="EMBL" id="JQ364743">
    <property type="protein sequence ID" value="AFA56374.1"/>
    <property type="molecule type" value="Genomic_DNA"/>
</dbReference>
<evidence type="ECO:0000313" key="5">
    <source>
        <dbReference type="EMBL" id="AFA56373.1"/>
    </source>
</evidence>
<sequence length="259" mass="28055">MAPKLPKVLEKGQVRLNMGESIDNIPIQPSLPSEPSKKRKISSEDDASSASQPAQKKTVSNTLSELRELVDPPLARQALQQLVNGNGGDFGPAIRNADGCLLAQKSSSHQTGGYIQVHMPYEKRARGKNGETVTRRQAQLAHRVVVIAYKTFPIPTLSIVAGGSSNASDSQADEDIEKMLYGGGSEVSHLCGRGNCIEASHVVVESRAMNESRKLCQQNGKLVRASLELKDGTFVSIKSPHECPHVPPCVRREVKMVIE</sequence>
<reference evidence="8" key="2">
    <citation type="journal article" date="2013" name="PLoS ONE">
        <title>Multiple Group I Introns in the Small-Subunit rDNA of Botryosphaeria dothidea: Implication for Intraspecific Genetic Diversity.</title>
        <authorList>
            <person name="Xu C."/>
            <person name="Wang C."/>
            <person name="Sun X."/>
            <person name="Zhang R."/>
            <person name="Gleason M.L."/>
            <person name="Eiji T."/>
            <person name="Sun G."/>
        </authorList>
    </citation>
    <scope>NUCLEOTIDE SEQUENCE</scope>
    <source>
        <strain evidence="8">YS-SX-1</strain>
    </source>
</reference>
<dbReference type="Pfam" id="PF05551">
    <property type="entry name" value="zf-His_Me_endon"/>
    <property type="match status" value="1"/>
</dbReference>
<evidence type="ECO:0000313" key="6">
    <source>
        <dbReference type="EMBL" id="AFA56374.1"/>
    </source>
</evidence>
<feature type="domain" description="Zinc-binding loop region of homing endonuclease" evidence="2">
    <location>
        <begin position="100"/>
        <end position="252"/>
    </location>
</feature>
<dbReference type="Gene3D" id="3.90.75.10">
    <property type="entry name" value="Homing Intron 3 (I-ppo) Encoded Endonuclease, Chain A"/>
    <property type="match status" value="1"/>
</dbReference>
<dbReference type="AlphaFoldDB" id="S4UI28"/>
<evidence type="ECO:0000313" key="7">
    <source>
        <dbReference type="EMBL" id="AFA56375.1"/>
    </source>
</evidence>
<dbReference type="InterPro" id="IPR008704">
    <property type="entry name" value="Endonuclease_Zinc-binding_loop"/>
</dbReference>
<accession>S4UI28</accession>
<evidence type="ECO:0000259" key="2">
    <source>
        <dbReference type="Pfam" id="PF05551"/>
    </source>
</evidence>
<dbReference type="GO" id="GO:0004519">
    <property type="term" value="F:endonuclease activity"/>
    <property type="evidence" value="ECO:0007669"/>
    <property type="project" value="UniProtKB-KW"/>
</dbReference>
<feature type="compositionally biased region" description="Polar residues" evidence="1">
    <location>
        <begin position="48"/>
        <end position="62"/>
    </location>
</feature>
<feature type="region of interest" description="Disordered" evidence="1">
    <location>
        <begin position="19"/>
        <end position="62"/>
    </location>
</feature>
<name>S4UI28_9PEZI</name>
<proteinExistence type="predicted"/>
<dbReference type="EMBL" id="KC702792">
    <property type="protein sequence ID" value="AGJ76538.1"/>
    <property type="molecule type" value="Genomic_DNA"/>
</dbReference>
<dbReference type="SUPFAM" id="SSF54060">
    <property type="entry name" value="His-Me finger endonucleases"/>
    <property type="match status" value="1"/>
</dbReference>
<keyword evidence="8" id="KW-0378">Hydrolase</keyword>
<organism evidence="8">
    <name type="scientific">Botryosphaeria dothidea</name>
    <dbReference type="NCBI Taxonomy" id="55169"/>
    <lineage>
        <taxon>Eukaryota</taxon>
        <taxon>Fungi</taxon>
        <taxon>Dikarya</taxon>
        <taxon>Ascomycota</taxon>
        <taxon>Pezizomycotina</taxon>
        <taxon>Dothideomycetes</taxon>
        <taxon>Dothideomycetes incertae sedis</taxon>
        <taxon>Botryosphaeriales</taxon>
        <taxon>Botryosphaeriaceae</taxon>
        <taxon>Botryosphaeria</taxon>
    </lineage>
</organism>
<keyword evidence="8" id="KW-0540">Nuclease</keyword>
<dbReference type="EMBL" id="JQ364740">
    <property type="protein sequence ID" value="AFA56371.1"/>
    <property type="molecule type" value="Genomic_DNA"/>
</dbReference>
<dbReference type="EMBL" id="JQ364741">
    <property type="protein sequence ID" value="AFA56372.1"/>
    <property type="molecule type" value="Genomic_DNA"/>
</dbReference>
<protein>
    <submittedName>
        <fullName evidence="8">His-Cys box homing endonuclease</fullName>
    </submittedName>
</protein>
<dbReference type="EMBL" id="JQ364744">
    <property type="protein sequence ID" value="AFA56375.1"/>
    <property type="molecule type" value="Genomic_DNA"/>
</dbReference>
<evidence type="ECO:0000313" key="4">
    <source>
        <dbReference type="EMBL" id="AFA56372.1"/>
    </source>
</evidence>
<dbReference type="InterPro" id="IPR044930">
    <property type="entry name" value="Homing_endonuclease_His-Me"/>
</dbReference>
<keyword evidence="8" id="KW-0255">Endonuclease</keyword>